<dbReference type="NCBIfam" id="TIGR01351">
    <property type="entry name" value="adk"/>
    <property type="match status" value="1"/>
</dbReference>
<dbReference type="Proteomes" id="UP000177091">
    <property type="component" value="Unassembled WGS sequence"/>
</dbReference>
<feature type="domain" description="Adenylate kinase active site lid" evidence="8">
    <location>
        <begin position="125"/>
        <end position="159"/>
    </location>
</feature>
<comment type="domain">
    <text evidence="5">Consists of three domains, a large central CORE domain and two small peripheral domains, NMPbind and LID, which undergo movements during catalysis. The LID domain closes over the site of phosphoryl transfer upon ATP binding. Assembling and dissambling the active center during each catalytic cycle provides an effective means to prevent ATP hydrolysis.</text>
</comment>
<dbReference type="EC" id="2.7.4.3" evidence="5 7"/>
<keyword evidence="5" id="KW-0963">Cytoplasm</keyword>
<dbReference type="GO" id="GO:0005524">
    <property type="term" value="F:ATP binding"/>
    <property type="evidence" value="ECO:0007669"/>
    <property type="project" value="UniProtKB-UniRule"/>
</dbReference>
<dbReference type="GO" id="GO:0044209">
    <property type="term" value="P:AMP salvage"/>
    <property type="evidence" value="ECO:0007669"/>
    <property type="project" value="UniProtKB-UniRule"/>
</dbReference>
<sequence length="210" mass="23838">MNLIILGPQGSGKGTQARLVADSLGLFYFESGDFLRESAKVNPRIDEIVNKKGELLPDEEVFGLITKYFEEKHPTLENFILDGYPRSLKQYEMLKNWLLGKGKKINWVIYLTLSEDESLTRITARRICEKCDRVWNLVTNPPPAPDTCECGGRLIQRQDDTPEVVKKRLEIYQETTAPLIEVFKKDGILVSVNGEQPIDTILKEIVAKVA</sequence>
<feature type="binding site" evidence="5">
    <location>
        <position position="90"/>
    </location>
    <ligand>
        <name>AMP</name>
        <dbReference type="ChEBI" id="CHEBI:456215"/>
    </ligand>
</feature>
<evidence type="ECO:0000256" key="3">
    <source>
        <dbReference type="ARBA" id="ARBA00022741"/>
    </source>
</evidence>
<keyword evidence="3 5" id="KW-0547">Nucleotide-binding</keyword>
<reference evidence="9 10" key="1">
    <citation type="journal article" date="2016" name="Nat. Commun.">
        <title>Thousands of microbial genomes shed light on interconnected biogeochemical processes in an aquifer system.</title>
        <authorList>
            <person name="Anantharaman K."/>
            <person name="Brown C.T."/>
            <person name="Hug L.A."/>
            <person name="Sharon I."/>
            <person name="Castelle C.J."/>
            <person name="Probst A.J."/>
            <person name="Thomas B.C."/>
            <person name="Singh A."/>
            <person name="Wilkins M.J."/>
            <person name="Karaoz U."/>
            <person name="Brodie E.L."/>
            <person name="Williams K.H."/>
            <person name="Hubbard S.S."/>
            <person name="Banfield J.F."/>
        </authorList>
    </citation>
    <scope>NUCLEOTIDE SEQUENCE [LARGE SCALE GENOMIC DNA]</scope>
</reference>
<dbReference type="InterPro" id="IPR027417">
    <property type="entry name" value="P-loop_NTPase"/>
</dbReference>
<organism evidence="9 10">
    <name type="scientific">Candidatus Woesebacteria bacterium GWA1_42_12</name>
    <dbReference type="NCBI Taxonomy" id="1802472"/>
    <lineage>
        <taxon>Bacteria</taxon>
        <taxon>Candidatus Woeseibacteriota</taxon>
    </lineage>
</organism>
<evidence type="ECO:0000256" key="1">
    <source>
        <dbReference type="ARBA" id="ARBA00022679"/>
    </source>
</evidence>
<comment type="pathway">
    <text evidence="5">Purine metabolism; AMP biosynthesis via salvage pathway; AMP from ADP: step 1/1.</text>
</comment>
<evidence type="ECO:0000313" key="10">
    <source>
        <dbReference type="Proteomes" id="UP000177091"/>
    </source>
</evidence>
<dbReference type="InterPro" id="IPR036193">
    <property type="entry name" value="ADK_active_lid_dom_sf"/>
</dbReference>
<dbReference type="PROSITE" id="PS00113">
    <property type="entry name" value="ADENYLATE_KINASE"/>
    <property type="match status" value="1"/>
</dbReference>
<dbReference type="InterPro" id="IPR033690">
    <property type="entry name" value="Adenylat_kinase_CS"/>
</dbReference>
<proteinExistence type="inferred from homology"/>
<evidence type="ECO:0000256" key="5">
    <source>
        <dbReference type="HAMAP-Rule" id="MF_00235"/>
    </source>
</evidence>
<feature type="binding site" evidence="5">
    <location>
        <position position="31"/>
    </location>
    <ligand>
        <name>AMP</name>
        <dbReference type="ChEBI" id="CHEBI:456215"/>
    </ligand>
</feature>
<dbReference type="Pfam" id="PF05191">
    <property type="entry name" value="ADK_lid"/>
    <property type="match status" value="1"/>
</dbReference>
<dbReference type="CDD" id="cd01428">
    <property type="entry name" value="ADK"/>
    <property type="match status" value="1"/>
</dbReference>
<keyword evidence="5 7" id="KW-0067">ATP-binding</keyword>
<name>A0A1F7WPP9_9BACT</name>
<keyword evidence="2 5" id="KW-0545">Nucleotide biosynthesis</keyword>
<dbReference type="Pfam" id="PF00406">
    <property type="entry name" value="ADK"/>
    <property type="match status" value="1"/>
</dbReference>
<dbReference type="UniPathway" id="UPA00588">
    <property type="reaction ID" value="UER00649"/>
</dbReference>
<dbReference type="SUPFAM" id="SSF52540">
    <property type="entry name" value="P-loop containing nucleoside triphosphate hydrolases"/>
    <property type="match status" value="1"/>
</dbReference>
<dbReference type="AlphaFoldDB" id="A0A1F7WPP9"/>
<comment type="caution">
    <text evidence="5">Lacks conserved residue(s) required for the propagation of feature annotation.</text>
</comment>
<dbReference type="EMBL" id="MGFK01000006">
    <property type="protein sequence ID" value="OGM04762.1"/>
    <property type="molecule type" value="Genomic_DNA"/>
</dbReference>
<comment type="catalytic activity">
    <reaction evidence="5 7">
        <text>AMP + ATP = 2 ADP</text>
        <dbReference type="Rhea" id="RHEA:12973"/>
        <dbReference type="ChEBI" id="CHEBI:30616"/>
        <dbReference type="ChEBI" id="CHEBI:456215"/>
        <dbReference type="ChEBI" id="CHEBI:456216"/>
        <dbReference type="EC" id="2.7.4.3"/>
    </reaction>
</comment>
<comment type="function">
    <text evidence="5">Catalyzes the reversible transfer of the terminal phosphate group between ATP and AMP. Plays an important role in cellular energy homeostasis and in adenine nucleotide metabolism.</text>
</comment>
<comment type="subcellular location">
    <subcellularLocation>
        <location evidence="5 7">Cytoplasm</location>
    </subcellularLocation>
</comment>
<comment type="similarity">
    <text evidence="5 6">Belongs to the adenylate kinase family.</text>
</comment>
<feature type="binding site" evidence="5">
    <location>
        <position position="168"/>
    </location>
    <ligand>
        <name>AMP</name>
        <dbReference type="ChEBI" id="CHEBI:456215"/>
    </ligand>
</feature>
<evidence type="ECO:0000256" key="6">
    <source>
        <dbReference type="RuleBase" id="RU003330"/>
    </source>
</evidence>
<feature type="binding site" evidence="5">
    <location>
        <position position="36"/>
    </location>
    <ligand>
        <name>AMP</name>
        <dbReference type="ChEBI" id="CHEBI:456215"/>
    </ligand>
</feature>
<feature type="binding site" evidence="5">
    <location>
        <position position="196"/>
    </location>
    <ligand>
        <name>ATP</name>
        <dbReference type="ChEBI" id="CHEBI:30616"/>
    </ligand>
</feature>
<gene>
    <name evidence="5" type="primary">adk</name>
    <name evidence="9" type="ORF">A2112_02395</name>
</gene>
<protein>
    <recommendedName>
        <fullName evidence="5 7">Adenylate kinase</fullName>
        <shortName evidence="5">AK</shortName>
        <ecNumber evidence="5 7">2.7.4.3</ecNumber>
    </recommendedName>
    <alternativeName>
        <fullName evidence="5">ATP-AMP transphosphorylase</fullName>
    </alternativeName>
    <alternativeName>
        <fullName evidence="5">ATP:AMP phosphotransferase</fullName>
    </alternativeName>
    <alternativeName>
        <fullName evidence="5">Adenylate monophosphate kinase</fullName>
    </alternativeName>
</protein>
<dbReference type="SUPFAM" id="SSF57774">
    <property type="entry name" value="Microbial and mitochondrial ADK, insert 'zinc finger' domain"/>
    <property type="match status" value="1"/>
</dbReference>
<evidence type="ECO:0000256" key="7">
    <source>
        <dbReference type="RuleBase" id="RU003331"/>
    </source>
</evidence>
<dbReference type="InterPro" id="IPR000850">
    <property type="entry name" value="Adenylat/UMP-CMP_kin"/>
</dbReference>
<dbReference type="InterPro" id="IPR006259">
    <property type="entry name" value="Adenyl_kin_sub"/>
</dbReference>
<feature type="binding site" evidence="5">
    <location>
        <begin position="83"/>
        <end position="86"/>
    </location>
    <ligand>
        <name>AMP</name>
        <dbReference type="ChEBI" id="CHEBI:456215"/>
    </ligand>
</feature>
<dbReference type="InterPro" id="IPR007862">
    <property type="entry name" value="Adenylate_kinase_lid-dom"/>
</dbReference>
<dbReference type="GO" id="GO:0005737">
    <property type="term" value="C:cytoplasm"/>
    <property type="evidence" value="ECO:0007669"/>
    <property type="project" value="UniProtKB-SubCell"/>
</dbReference>
<evidence type="ECO:0000256" key="4">
    <source>
        <dbReference type="ARBA" id="ARBA00022777"/>
    </source>
</evidence>
<keyword evidence="4 5" id="KW-0418">Kinase</keyword>
<feature type="binding site" evidence="5">
    <location>
        <position position="125"/>
    </location>
    <ligand>
        <name>ATP</name>
        <dbReference type="ChEBI" id="CHEBI:30616"/>
    </ligand>
</feature>
<feature type="binding site" evidence="5">
    <location>
        <position position="157"/>
    </location>
    <ligand>
        <name>AMP</name>
        <dbReference type="ChEBI" id="CHEBI:456215"/>
    </ligand>
</feature>
<comment type="caution">
    <text evidence="9">The sequence shown here is derived from an EMBL/GenBank/DDBJ whole genome shotgun (WGS) entry which is preliminary data.</text>
</comment>
<dbReference type="Gene3D" id="3.40.50.300">
    <property type="entry name" value="P-loop containing nucleotide triphosphate hydrolases"/>
    <property type="match status" value="1"/>
</dbReference>
<evidence type="ECO:0000313" key="9">
    <source>
        <dbReference type="EMBL" id="OGM04762.1"/>
    </source>
</evidence>
<dbReference type="PRINTS" id="PR00094">
    <property type="entry name" value="ADENYLTKNASE"/>
</dbReference>
<keyword evidence="1 5" id="KW-0808">Transferase</keyword>
<dbReference type="GO" id="GO:0004017">
    <property type="term" value="F:AMP kinase activity"/>
    <property type="evidence" value="ECO:0007669"/>
    <property type="project" value="UniProtKB-UniRule"/>
</dbReference>
<dbReference type="PANTHER" id="PTHR23359">
    <property type="entry name" value="NUCLEOTIDE KINASE"/>
    <property type="match status" value="1"/>
</dbReference>
<dbReference type="HAMAP" id="MF_00235">
    <property type="entry name" value="Adenylate_kinase_Adk"/>
    <property type="match status" value="1"/>
</dbReference>
<accession>A0A1F7WPP9</accession>
<evidence type="ECO:0000259" key="8">
    <source>
        <dbReference type="Pfam" id="PF05191"/>
    </source>
</evidence>
<feature type="binding site" evidence="5">
    <location>
        <begin position="10"/>
        <end position="15"/>
    </location>
    <ligand>
        <name>ATP</name>
        <dbReference type="ChEBI" id="CHEBI:30616"/>
    </ligand>
</feature>
<comment type="subunit">
    <text evidence="5 7">Monomer.</text>
</comment>
<feature type="binding site" evidence="5">
    <location>
        <begin position="54"/>
        <end position="56"/>
    </location>
    <ligand>
        <name>AMP</name>
        <dbReference type="ChEBI" id="CHEBI:456215"/>
    </ligand>
</feature>
<evidence type="ECO:0000256" key="2">
    <source>
        <dbReference type="ARBA" id="ARBA00022727"/>
    </source>
</evidence>